<keyword evidence="1" id="KW-1133">Transmembrane helix</keyword>
<name>A0A815D388_9BILA</name>
<evidence type="ECO:0000256" key="1">
    <source>
        <dbReference type="SAM" id="Phobius"/>
    </source>
</evidence>
<dbReference type="Gene3D" id="1.20.120.1770">
    <property type="match status" value="1"/>
</dbReference>
<evidence type="ECO:0000313" key="2">
    <source>
        <dbReference type="EMBL" id="CAF1290927.1"/>
    </source>
</evidence>
<protein>
    <submittedName>
        <fullName evidence="2">Uncharacterized protein</fullName>
    </submittedName>
</protein>
<keyword evidence="1" id="KW-0472">Membrane</keyword>
<feature type="transmembrane region" description="Helical" evidence="1">
    <location>
        <begin position="36"/>
        <end position="54"/>
    </location>
</feature>
<sequence length="92" mass="10213">MRTVATIVSISLVLLFVILCIQEDGIFKFHPSLMAVSYLGFMFQAINIFSVDNTSRSSSISKRKQILIHSLFQQSILGKNRATNHILLAGTA</sequence>
<gene>
    <name evidence="2" type="ORF">CJN711_LOCUS16423</name>
</gene>
<organism evidence="2 3">
    <name type="scientific">Rotaria magnacalcarata</name>
    <dbReference type="NCBI Taxonomy" id="392030"/>
    <lineage>
        <taxon>Eukaryota</taxon>
        <taxon>Metazoa</taxon>
        <taxon>Spiralia</taxon>
        <taxon>Gnathifera</taxon>
        <taxon>Rotifera</taxon>
        <taxon>Eurotatoria</taxon>
        <taxon>Bdelloidea</taxon>
        <taxon>Philodinida</taxon>
        <taxon>Philodinidae</taxon>
        <taxon>Rotaria</taxon>
    </lineage>
</organism>
<accession>A0A815D388</accession>
<dbReference type="Proteomes" id="UP000663855">
    <property type="component" value="Unassembled WGS sequence"/>
</dbReference>
<dbReference type="EMBL" id="CAJNOV010007584">
    <property type="protein sequence ID" value="CAF1290927.1"/>
    <property type="molecule type" value="Genomic_DNA"/>
</dbReference>
<proteinExistence type="predicted"/>
<keyword evidence="1" id="KW-0812">Transmembrane</keyword>
<evidence type="ECO:0000313" key="3">
    <source>
        <dbReference type="Proteomes" id="UP000663855"/>
    </source>
</evidence>
<dbReference type="AlphaFoldDB" id="A0A815D388"/>
<comment type="caution">
    <text evidence="2">The sequence shown here is derived from an EMBL/GenBank/DDBJ whole genome shotgun (WGS) entry which is preliminary data.</text>
</comment>
<reference evidence="2" key="1">
    <citation type="submission" date="2021-02" db="EMBL/GenBank/DDBJ databases">
        <authorList>
            <person name="Nowell W R."/>
        </authorList>
    </citation>
    <scope>NUCLEOTIDE SEQUENCE</scope>
</reference>